<dbReference type="InterPro" id="IPR036770">
    <property type="entry name" value="Ankyrin_rpt-contain_sf"/>
</dbReference>
<evidence type="ECO:0000313" key="6">
    <source>
        <dbReference type="Proteomes" id="UP000007110"/>
    </source>
</evidence>
<dbReference type="SMART" id="SM00248">
    <property type="entry name" value="ANK"/>
    <property type="match status" value="4"/>
</dbReference>
<dbReference type="Proteomes" id="UP000007110">
    <property type="component" value="Unassembled WGS sequence"/>
</dbReference>
<evidence type="ECO:0000313" key="5">
    <source>
        <dbReference type="EnsemblMetazoa" id="XP_030851955"/>
    </source>
</evidence>
<feature type="compositionally biased region" description="Basic and acidic residues" evidence="4">
    <location>
        <begin position="595"/>
        <end position="604"/>
    </location>
</feature>
<dbReference type="InterPro" id="IPR050745">
    <property type="entry name" value="Multifunctional_regulatory"/>
</dbReference>
<dbReference type="RefSeq" id="XP_030851955.1">
    <property type="nucleotide sequence ID" value="XM_030996095.1"/>
</dbReference>
<evidence type="ECO:0000256" key="4">
    <source>
        <dbReference type="SAM" id="MobiDB-lite"/>
    </source>
</evidence>
<dbReference type="PROSITE" id="PS50088">
    <property type="entry name" value="ANK_REPEAT"/>
    <property type="match status" value="1"/>
</dbReference>
<feature type="compositionally biased region" description="Low complexity" evidence="4">
    <location>
        <begin position="608"/>
        <end position="618"/>
    </location>
</feature>
<dbReference type="Pfam" id="PF12796">
    <property type="entry name" value="Ank_2"/>
    <property type="match status" value="1"/>
</dbReference>
<dbReference type="EnsemblMetazoa" id="XM_030996095">
    <property type="protein sequence ID" value="XP_030851955"/>
    <property type="gene ID" value="LOC100890615"/>
</dbReference>
<organism evidence="5 6">
    <name type="scientific">Strongylocentrotus purpuratus</name>
    <name type="common">Purple sea urchin</name>
    <dbReference type="NCBI Taxonomy" id="7668"/>
    <lineage>
        <taxon>Eukaryota</taxon>
        <taxon>Metazoa</taxon>
        <taxon>Echinodermata</taxon>
        <taxon>Eleutherozoa</taxon>
        <taxon>Echinozoa</taxon>
        <taxon>Echinoidea</taxon>
        <taxon>Euechinoidea</taxon>
        <taxon>Echinacea</taxon>
        <taxon>Camarodonta</taxon>
        <taxon>Echinidea</taxon>
        <taxon>Strongylocentrotidae</taxon>
        <taxon>Strongylocentrotus</taxon>
    </lineage>
</organism>
<dbReference type="PROSITE" id="PS50297">
    <property type="entry name" value="ANK_REP_REGION"/>
    <property type="match status" value="1"/>
</dbReference>
<dbReference type="GeneID" id="100890615"/>
<accession>A0A7M7PHS0</accession>
<dbReference type="InterPro" id="IPR002110">
    <property type="entry name" value="Ankyrin_rpt"/>
</dbReference>
<evidence type="ECO:0000256" key="1">
    <source>
        <dbReference type="ARBA" id="ARBA00022737"/>
    </source>
</evidence>
<dbReference type="SUPFAM" id="SSF48403">
    <property type="entry name" value="Ankyrin repeat"/>
    <property type="match status" value="1"/>
</dbReference>
<dbReference type="EnsemblMetazoa" id="XM_030996096">
    <property type="protein sequence ID" value="XP_030851956"/>
    <property type="gene ID" value="LOC100890615"/>
</dbReference>
<reference evidence="6" key="1">
    <citation type="submission" date="2015-02" db="EMBL/GenBank/DDBJ databases">
        <title>Genome sequencing for Strongylocentrotus purpuratus.</title>
        <authorList>
            <person name="Murali S."/>
            <person name="Liu Y."/>
            <person name="Vee V."/>
            <person name="English A."/>
            <person name="Wang M."/>
            <person name="Skinner E."/>
            <person name="Han Y."/>
            <person name="Muzny D.M."/>
            <person name="Worley K.C."/>
            <person name="Gibbs R.A."/>
        </authorList>
    </citation>
    <scope>NUCLEOTIDE SEQUENCE</scope>
</reference>
<feature type="repeat" description="ANK" evidence="3">
    <location>
        <begin position="50"/>
        <end position="82"/>
    </location>
</feature>
<dbReference type="PANTHER" id="PTHR24189:SF50">
    <property type="entry name" value="ANKYRIN REPEAT AND SOCS BOX PROTEIN 2"/>
    <property type="match status" value="1"/>
</dbReference>
<dbReference type="OMA" id="ENTHIDC"/>
<dbReference type="PANTHER" id="PTHR24189">
    <property type="entry name" value="MYOTROPHIN"/>
    <property type="match status" value="1"/>
</dbReference>
<keyword evidence="2 3" id="KW-0040">ANK repeat</keyword>
<keyword evidence="6" id="KW-1185">Reference proteome</keyword>
<reference evidence="5" key="2">
    <citation type="submission" date="2021-01" db="UniProtKB">
        <authorList>
            <consortium name="EnsemblMetazoa"/>
        </authorList>
    </citation>
    <scope>IDENTIFICATION</scope>
</reference>
<dbReference type="RefSeq" id="XP_030851956.1">
    <property type="nucleotide sequence ID" value="XM_030996096.1"/>
</dbReference>
<name>A0A7M7PHS0_STRPU</name>
<dbReference type="AlphaFoldDB" id="A0A7M7PHS0"/>
<proteinExistence type="predicted"/>
<sequence>MASGCSSGETLSEPEPAAGDLANAIFQGIVTEQMLERCAQESRIDVRNKEGQTPLMLACLKGLEDVVKFLLANGANPNSKSLKDGNTPLHYACMLEDTLGNASFLERPRGYQLEPTTWRTPKISIVKLLLNYGASVQNNIDGWSPVCVAAYYLLNDFVDFFLSMGDDDIPVEDKIKASELLGVLQATLGQRPINDAFHSFCRAINLKEGAGVNEGKVQTSELAACFSKLSLKEFHKLEEIKSVESSESALKAHAFLVGEKLFPPSLKQSYFFPSLAYFASRFVFHQEKVESGFQIFSHVLDSEGCGEALPGTVLKQLSYAYHFHQVSYDMDEEPEPLVRQLTRDMLSAYVTIFKNVHFDSLLNVCHSLMQRFSVILFSEAMDYSSRNILKSTLQDIENLLSVIRSRILRERPDEYNKMPSLTFEIMTLVRKDEGVLFKCISSREWFVVKIRYMLLRVLPSDNASYQDRSSGNTILHMLAYSTFPATSFGCFKKVMRCIHDLARAFIRHGCSLEAVNHEGQTARDILDEFDLKKKKPHFKLIESLLSPPTTVLQLQETAVRVVLRHKINYQDILPLRLHEVMERVTDSDFKSKVLRKFDNGKSEENSDSNDSSDSSAENSDSDDSSDSENSSESSEDSE</sequence>
<dbReference type="Gene3D" id="1.25.40.20">
    <property type="entry name" value="Ankyrin repeat-containing domain"/>
    <property type="match status" value="1"/>
</dbReference>
<evidence type="ECO:0000256" key="3">
    <source>
        <dbReference type="PROSITE-ProRule" id="PRU00023"/>
    </source>
</evidence>
<keyword evidence="1" id="KW-0677">Repeat</keyword>
<evidence type="ECO:0000256" key="2">
    <source>
        <dbReference type="ARBA" id="ARBA00023043"/>
    </source>
</evidence>
<feature type="region of interest" description="Disordered" evidence="4">
    <location>
        <begin position="595"/>
        <end position="638"/>
    </location>
</feature>
<protein>
    <submittedName>
        <fullName evidence="5">Uncharacterized protein</fullName>
    </submittedName>
</protein>